<keyword evidence="3 6" id="KW-1133">Transmembrane helix</keyword>
<evidence type="ECO:0000256" key="2">
    <source>
        <dbReference type="ARBA" id="ARBA00022692"/>
    </source>
</evidence>
<protein>
    <recommendedName>
        <fullName evidence="7">Translocation and assembly module TamB C-terminal domain-containing protein</fullName>
    </recommendedName>
</protein>
<dbReference type="RefSeq" id="WP_144867349.1">
    <property type="nucleotide sequence ID" value="NZ_LR213828.1"/>
</dbReference>
<keyword evidence="4 6" id="KW-0472">Membrane</keyword>
<evidence type="ECO:0000313" key="8">
    <source>
        <dbReference type="EMBL" id="VEP18087.1"/>
    </source>
</evidence>
<evidence type="ECO:0000256" key="3">
    <source>
        <dbReference type="ARBA" id="ARBA00022989"/>
    </source>
</evidence>
<evidence type="ECO:0000256" key="5">
    <source>
        <dbReference type="SAM" id="MobiDB-lite"/>
    </source>
</evidence>
<comment type="subcellular location">
    <subcellularLocation>
        <location evidence="1">Membrane</location>
        <topology evidence="1">Single-pass membrane protein</topology>
    </subcellularLocation>
</comment>
<reference evidence="8 9" key="1">
    <citation type="submission" date="2019-01" db="EMBL/GenBank/DDBJ databases">
        <authorList>
            <person name="Brito A."/>
        </authorList>
    </citation>
    <scope>NUCLEOTIDE SEQUENCE [LARGE SCALE GENOMIC DNA]</scope>
    <source>
        <strain evidence="8">1</strain>
    </source>
</reference>
<sequence>MTKQSDRRQEQASSPQQPPKKQKSVSWLRRGLVASFILTVGTVVIGKVVGYHLIEKDLIPLIETELDEYLHRPIDIGDLETFSLISARFGESELPATADNPDTLEVSQIKVNFNLLSLLFQRILPLNITLIKPNLYVERGERGLWTPTDFGTEDDGEGGGIKVDVNSIKLRQGTLTLVGRNSDTSQLTNPVTTKFKRGIVKFLPQDVIKFRVRGGNLVKGGKLDVTGEVIGKIIDIDVKGKDLAVNEIENLLALPIGLEAGKADADLAVKITDDPTPELRGTANLKEVDLQISGLSQSFSGSKGKLFFNGSEIAFDGVTTNFGEVVGTANGSVDISGEGNYQITADTAPTEANKVLDALELESPVPLEGKIQSNVKLSGILENPVTKVAIATTTPTRIDRTDYEKVEGDLELIGDTLFVRSFRGIPRSGGSIAGTGTIQLDGAQNLYFNIRSNSISSKQLAKDYQTELPVEMGRVTANVVISALANDPESFRLLDGEGSFPLGNGLVTVNDLRYRLGKWRSQIRAFKVRFDSLPFGEDTTDTIAEGLVNGTFQATGEINDPQLDTLVAKGKATVDTVGGVITAPEIKIADGTWQGDFNTSNLQLRQLFPEVPPEFNGSVSGDFYLTGDVSTPEEKSSTIKGKGDLQLANGTIKVSELTVTGDDWKAIANANNLELKQLNSATPDQFAGLINGNFNLSGTIDNITPEGIIAQGDGSLTLPEGVFTAKDLAIAEGNFTTTIIPQGVDLKLFADPNSEDFILEGYLGGELQASGRVDKIDPTAIDAIGTVSFTQGIDLLEQPFSADIDWNGSRLDVLQAKGDSLAARGYIELDETFFDAIPDKLAAVNYFNFDVTKANGIDINRLKVPLPSWAINLEKSGIVDFTGEISGIPAQIAINGDLRLRNFNVETLEFPEPLTGKIAVNPNTGANLALFNNQYGRLANRPNNQQITLNLDADFLPQSFTVKNNNLSIEGRGKQEIVRVKVTEFPLDLLKTIAIKSPDIQVPDNFVIQDISGELSGNFTSNLNTLATSGENVVITSPLLGKIKGNRIVGDFQYADNYLALQNAQFQQGDSKYYITGDLTQKEDDIQLNGKVSIDQGQIQDILVALEIFELTDFSNAFSDRNYGTSADLYQPPPEPPVEENTLFNIQTNNAPIWQQLKLLAEIQAWLNYTEQKRQEASILPELRNLQGLFDGDIQVNGSLKQGLNADFSFQGEEWQWATKQNRKTEETANNPTIVDKIVLRGEFRHNIITILPLIVDLPAIEDNAIPDEASLAQPPQESQIIFSGIFGGEQASGTLALNSIPIDLIEKVFPIPPEITFDGILNANANISGKVDNPQARGEIRIADAKINETAILSASGSFGYDDARLNFSGSSIVAEDAQPLTLTGTIPYKLPFAKVNPDSNRLEMSLNMKDKALTLLNILSRGEVNWIDGQGKVALDISGNFNQDTSTSSNITAKGTAVTNNGTIAVRTLPDEFLTQVNSNITFDLDRISVESFQSNFGGGQISAMGTIPLDKETPQTNPLTIDLDNIAIDLKGLYEGGVKGNLQILGKAIEPDITGDVTLFDGTILLSDASAATPLTPEEQQQLGLPAVTEYKNLKLQLGDKIFISQPPIFNFLAKGTLNVKGTFLEPLPEGTINLERGQVNLFTTQLSLAKTQKNTARFTPNNILDPFLDIRLVGSAIETTQNRTPEDPSSTEIEDIPASSFGTLETVRISAEVRGLSSQIANQLQLTSNPPRSQTEILALLGGSFVNTLGRGDSTLGLANLAGSALFGSFNSQFNNVFPIGELRLFPTQIIDESSESERIDALAGEVAIDITDKFSFSVLQILNVGSIPAQFGFRYRLGDHFILRGSTNFDDESRGVLEYELRF</sequence>
<dbReference type="InterPro" id="IPR007452">
    <property type="entry name" value="TamB_C"/>
</dbReference>
<evidence type="ECO:0000256" key="4">
    <source>
        <dbReference type="ARBA" id="ARBA00023136"/>
    </source>
</evidence>
<dbReference type="GO" id="GO:0009306">
    <property type="term" value="P:protein secretion"/>
    <property type="evidence" value="ECO:0007669"/>
    <property type="project" value="InterPro"/>
</dbReference>
<dbReference type="PANTHER" id="PTHR34457:SF3">
    <property type="entry name" value="PROTEIN TIC236, CHLOROPLASTIC"/>
    <property type="match status" value="1"/>
</dbReference>
<evidence type="ECO:0000313" key="9">
    <source>
        <dbReference type="Proteomes" id="UP000320055"/>
    </source>
</evidence>
<evidence type="ECO:0000256" key="6">
    <source>
        <dbReference type="SAM" id="Phobius"/>
    </source>
</evidence>
<name>A0A563W386_9CYAN</name>
<accession>A0A563W386</accession>
<feature type="compositionally biased region" description="Basic and acidic residues" evidence="5">
    <location>
        <begin position="1"/>
        <end position="10"/>
    </location>
</feature>
<evidence type="ECO:0000259" key="7">
    <source>
        <dbReference type="Pfam" id="PF04357"/>
    </source>
</evidence>
<feature type="domain" description="Translocation and assembly module TamB C-terminal" evidence="7">
    <location>
        <begin position="1495"/>
        <end position="1868"/>
    </location>
</feature>
<gene>
    <name evidence="8" type="ORF">H1P_690007</name>
</gene>
<dbReference type="OrthoDB" id="536281at2"/>
<organism evidence="8 9">
    <name type="scientific">Hyella patelloides LEGE 07179</name>
    <dbReference type="NCBI Taxonomy" id="945734"/>
    <lineage>
        <taxon>Bacteria</taxon>
        <taxon>Bacillati</taxon>
        <taxon>Cyanobacteriota</taxon>
        <taxon>Cyanophyceae</taxon>
        <taxon>Pleurocapsales</taxon>
        <taxon>Hyellaceae</taxon>
        <taxon>Hyella</taxon>
    </lineage>
</organism>
<dbReference type="PANTHER" id="PTHR34457">
    <property type="entry name" value="EMBRYO DEFECTIVE 2410"/>
    <property type="match status" value="1"/>
</dbReference>
<dbReference type="Proteomes" id="UP000320055">
    <property type="component" value="Unassembled WGS sequence"/>
</dbReference>
<feature type="region of interest" description="Disordered" evidence="5">
    <location>
        <begin position="1"/>
        <end position="24"/>
    </location>
</feature>
<dbReference type="GO" id="GO:0005886">
    <property type="term" value="C:plasma membrane"/>
    <property type="evidence" value="ECO:0007669"/>
    <property type="project" value="InterPro"/>
</dbReference>
<keyword evidence="9" id="KW-1185">Reference proteome</keyword>
<feature type="transmembrane region" description="Helical" evidence="6">
    <location>
        <begin position="31"/>
        <end position="54"/>
    </location>
</feature>
<evidence type="ECO:0000256" key="1">
    <source>
        <dbReference type="ARBA" id="ARBA00004167"/>
    </source>
</evidence>
<dbReference type="InterPro" id="IPR053022">
    <property type="entry name" value="Chloroplast_translocon_comp"/>
</dbReference>
<proteinExistence type="predicted"/>
<dbReference type="EMBL" id="CAACVJ010000656">
    <property type="protein sequence ID" value="VEP18087.1"/>
    <property type="molecule type" value="Genomic_DNA"/>
</dbReference>
<keyword evidence="2 6" id="KW-0812">Transmembrane</keyword>
<dbReference type="Pfam" id="PF04357">
    <property type="entry name" value="TamB"/>
    <property type="match status" value="1"/>
</dbReference>